<feature type="domain" description="SANTA" evidence="2">
    <location>
        <begin position="11"/>
        <end position="97"/>
    </location>
</feature>
<dbReference type="PANTHER" id="PTHR35311:SF1">
    <property type="entry name" value="PROTEIN EMBRYO DEFECTIVE 1674"/>
    <property type="match status" value="1"/>
</dbReference>
<evidence type="ECO:0000313" key="4">
    <source>
        <dbReference type="Proteomes" id="UP001408789"/>
    </source>
</evidence>
<dbReference type="Proteomes" id="UP001408789">
    <property type="component" value="Unassembled WGS sequence"/>
</dbReference>
<dbReference type="InterPro" id="IPR053090">
    <property type="entry name" value="Centromere_KNL-2_homolog"/>
</dbReference>
<sequence length="377" mass="41536">MASPSHFQKTVTLVDWWLTKPQPETIGVAGLASHKGTAARAFFSAPILKIYDLFQLETVDGVCVMLQAFINRVRTLENGFLPEVFDHFLIGFPHNWKIFSTSCPKSDSAAEKCVTTAQEDVSEGHVHGDFHGDPQNDDSYTVHTGVKDCKDLLMLSDKRTITPLNPPSVEIPQDHITEAGNEVLCEKSPVTPGFEDDLSLETSNTVESSTRCIARSSKKMDSSKNGFVLVNDEGARKKNRGRPKSTSSRGKKEHIIEAGSEVFCEKTPETQLLTWSDMKSRSNKKKNRVNVPQKALMTRSKSKTKAVGKLKPVTSPKSTSLRGKKGSEGSANILSLESVSGKKSRSGRVILPPLEFWRNQKVVYDEDGQMCGVQGPN</sequence>
<feature type="region of interest" description="Disordered" evidence="1">
    <location>
        <begin position="299"/>
        <end position="332"/>
    </location>
</feature>
<dbReference type="PANTHER" id="PTHR35311">
    <property type="entry name" value="KINETOCHORE-ASSOCIATED PROTEIN KNL-2 HOMOLOG"/>
    <property type="match status" value="1"/>
</dbReference>
<keyword evidence="4" id="KW-1185">Reference proteome</keyword>
<gene>
    <name evidence="3" type="ORF">SSX86_026042</name>
</gene>
<feature type="region of interest" description="Disordered" evidence="1">
    <location>
        <begin position="229"/>
        <end position="254"/>
    </location>
</feature>
<comment type="caution">
    <text evidence="3">The sequence shown here is derived from an EMBL/GenBank/DDBJ whole genome shotgun (WGS) entry which is preliminary data.</text>
</comment>
<evidence type="ECO:0000313" key="3">
    <source>
        <dbReference type="EMBL" id="KAK9054963.1"/>
    </source>
</evidence>
<proteinExistence type="predicted"/>
<name>A0AAP0CHF2_9ASTR</name>
<dbReference type="AlphaFoldDB" id="A0AAP0CHF2"/>
<protein>
    <recommendedName>
        <fullName evidence="2">SANTA domain-containing protein</fullName>
    </recommendedName>
</protein>
<dbReference type="InterPro" id="IPR015216">
    <property type="entry name" value="SANTA"/>
</dbReference>
<reference evidence="3 4" key="1">
    <citation type="submission" date="2024-04" db="EMBL/GenBank/DDBJ databases">
        <title>The reference genome of an endangered Asteraceae, Deinandra increscens subsp. villosa, native to the Central Coast of California.</title>
        <authorList>
            <person name="Guilliams M."/>
            <person name="Hasenstab-Lehman K."/>
            <person name="Meyer R."/>
            <person name="Mcevoy S."/>
        </authorList>
    </citation>
    <scope>NUCLEOTIDE SEQUENCE [LARGE SCALE GENOMIC DNA]</scope>
    <source>
        <tissue evidence="3">Leaf</tissue>
    </source>
</reference>
<evidence type="ECO:0000256" key="1">
    <source>
        <dbReference type="SAM" id="MobiDB-lite"/>
    </source>
</evidence>
<dbReference type="Pfam" id="PF09133">
    <property type="entry name" value="SANTA"/>
    <property type="match status" value="1"/>
</dbReference>
<dbReference type="EMBL" id="JBCNJP010000025">
    <property type="protein sequence ID" value="KAK9054963.1"/>
    <property type="molecule type" value="Genomic_DNA"/>
</dbReference>
<evidence type="ECO:0000259" key="2">
    <source>
        <dbReference type="Pfam" id="PF09133"/>
    </source>
</evidence>
<accession>A0AAP0CHF2</accession>
<organism evidence="3 4">
    <name type="scientific">Deinandra increscens subsp. villosa</name>
    <dbReference type="NCBI Taxonomy" id="3103831"/>
    <lineage>
        <taxon>Eukaryota</taxon>
        <taxon>Viridiplantae</taxon>
        <taxon>Streptophyta</taxon>
        <taxon>Embryophyta</taxon>
        <taxon>Tracheophyta</taxon>
        <taxon>Spermatophyta</taxon>
        <taxon>Magnoliopsida</taxon>
        <taxon>eudicotyledons</taxon>
        <taxon>Gunneridae</taxon>
        <taxon>Pentapetalae</taxon>
        <taxon>asterids</taxon>
        <taxon>campanulids</taxon>
        <taxon>Asterales</taxon>
        <taxon>Asteraceae</taxon>
        <taxon>Asteroideae</taxon>
        <taxon>Heliantheae alliance</taxon>
        <taxon>Madieae</taxon>
        <taxon>Madiinae</taxon>
        <taxon>Deinandra</taxon>
    </lineage>
</organism>